<name>B8QB55_ACTSU</name>
<dbReference type="GeneID" id="34292057"/>
<dbReference type="EMBL" id="EU427462">
    <property type="protein sequence ID" value="ACB59186.1"/>
    <property type="molecule type" value="Genomic_DNA"/>
</dbReference>
<dbReference type="InterPro" id="IPR027417">
    <property type="entry name" value="P-loop_NTPase"/>
</dbReference>
<sequence>MLLLDQEGHGGEGVDSIRKIAIISEKNGINNHIAQLLRSRGLENIELIHANFFNAENLAFSAEETVGVIVDIQDETKLANITGRIHSVIPQNVWCCVVGESDSISLLQKLLEQGVLYFNSETQLTQMVARILGGMNIPLVRHTIKISVLGCKGGIGASFISSHIAQTIATEKKVPVLLAQGSNGSQDLDLLFDKKLQSDVAEYTANLDLYRGVPSRLASETLNKYNFIVYDQPIFNVNKEDYPSILQHSNTFVLVVERKISSLRVAKQFLGECERMKANTGRLIRTFVCISDHKQETAKLMATADIERLLKCEVDGVIPYNKQSTNKDTVLTSTLSRQGKKEIATLAMKVIGILSRQAAQRNKKVGLSLFQKLFK</sequence>
<protein>
    <submittedName>
        <fullName evidence="1">TadZ</fullName>
    </submittedName>
</protein>
<dbReference type="Gene3D" id="3.40.50.300">
    <property type="entry name" value="P-loop containing nucleotide triphosphate hydrolases"/>
    <property type="match status" value="1"/>
</dbReference>
<dbReference type="SUPFAM" id="SSF52540">
    <property type="entry name" value="P-loop containing nucleoside triphosphate hydrolases"/>
    <property type="match status" value="1"/>
</dbReference>
<reference evidence="1" key="1">
    <citation type="submission" date="2008-01" db="EMBL/GenBank/DDBJ databases">
        <title>The Widespread Colonization Island of Actinobacillus suis.</title>
        <authorList>
            <person name="Calcutt M.J."/>
            <person name="Mhlanga-Mutangadura T."/>
            <person name="Reilly T.J."/>
        </authorList>
    </citation>
    <scope>NUCLEOTIDE SEQUENCE</scope>
    <source>
        <strain evidence="1">ATCC 33415</strain>
    </source>
</reference>
<organism evidence="1">
    <name type="scientific">Actinobacillus suis</name>
    <dbReference type="NCBI Taxonomy" id="716"/>
    <lineage>
        <taxon>Bacteria</taxon>
        <taxon>Pseudomonadati</taxon>
        <taxon>Pseudomonadota</taxon>
        <taxon>Gammaproteobacteria</taxon>
        <taxon>Pasteurellales</taxon>
        <taxon>Pasteurellaceae</taxon>
        <taxon>Actinobacillus</taxon>
    </lineage>
</organism>
<proteinExistence type="predicted"/>
<dbReference type="AlphaFoldDB" id="B8QB55"/>
<dbReference type="RefSeq" id="WP_039195069.1">
    <property type="nucleotide sequence ID" value="NZ_LT906456.1"/>
</dbReference>
<evidence type="ECO:0000313" key="1">
    <source>
        <dbReference type="EMBL" id="ACB59186.1"/>
    </source>
</evidence>
<accession>B8QB55</accession>
<gene>
    <name evidence="1" type="primary">tadZ</name>
</gene>